<evidence type="ECO:0000256" key="3">
    <source>
        <dbReference type="ARBA" id="ARBA00023295"/>
    </source>
</evidence>
<feature type="domain" description="Glycosyl hydrolases family 2 sugar binding" evidence="6">
    <location>
        <begin position="126"/>
        <end position="217"/>
    </location>
</feature>
<dbReference type="GO" id="GO:0004553">
    <property type="term" value="F:hydrolase activity, hydrolyzing O-glycosyl compounds"/>
    <property type="evidence" value="ECO:0007669"/>
    <property type="project" value="InterPro"/>
</dbReference>
<dbReference type="EMBL" id="QVLU01000004">
    <property type="protein sequence ID" value="RGE73106.1"/>
    <property type="molecule type" value="Genomic_DNA"/>
</dbReference>
<dbReference type="InterPro" id="IPR013783">
    <property type="entry name" value="Ig-like_fold"/>
</dbReference>
<evidence type="ECO:0000313" key="12">
    <source>
        <dbReference type="Proteomes" id="UP000261166"/>
    </source>
</evidence>
<evidence type="ECO:0000259" key="8">
    <source>
        <dbReference type="Pfam" id="PF18565"/>
    </source>
</evidence>
<sequence>MEAPCPVKRIDFSWARLFLCTKHNYKKEDEQMENRINMDLGWKFFKGDLAPHTNTEGWGGAKGKSFYFGAAGRNLEDSGWKDVDVPHDFVMEGDYTQKNEVFVGSDRVPDMETIDSRHFAGGSLEGGIGWYRKKFELPASQEGKRVFLTFDGVFRNSTVYVNEHFVGTHESGYTGFTYDVTEYINFEESNLVAVRVDSTGREGWWYEGGGIYRHVWLTVKEPVYLPEDGIYITAEPVLETCCAKVRIETTAANRRDNEILVCIRSVILDAVGQEICSTSTEMDICFWDENTVEQEMHLTDISLWGPENPYLYTLRTELVYDGKAVDVRETSFGIRSIKADGEKGLLLNGSFFQVKGFCQHMDHAGTGIAVPDKLMEYRLHKMKELGANALRCSHNPPSPELLAMCDRMGILVMDETRKTSVSKESLEQLRNMVKRDRNHPCIYCWCIGNEEVNLQFTPEAGRVAHAMRMEVKKLDPSRPVTMALVYWNPNGTKDSRDISLEELLPLAGELDIAGFNYYPERWDPYHETTCGQPMMNTEAFSNGWTRSCYETNTEQGYFYPMDPENGNKNIRKWSGDSAFKAENMWKMYHARPYLSGYFVWTAFDYKGEPTPMPYPAVSTQYGVMDYCGFKKDIAYYYQSWWSGQPVLHVFPHWNLAGQEGRPVTVYCYSNYEEVELSVNGKSYGRKRMERDWFLKWENIIYEPGVLCAVGYQGGREATREEVRTTGPAERIEMTAYENCICADGQDIAIINVRILDKYGRVVPTADPQLTFTVEGAGTFLGAGNGNPGSHEPDKLPVRRAFHGLCQLLVKSNPAPGKIKITAKAEGLYSSVCMIESRAESK</sequence>
<dbReference type="Pfam" id="PF16355">
    <property type="entry name" value="DUF4982"/>
    <property type="match status" value="1"/>
</dbReference>
<dbReference type="Pfam" id="PF02837">
    <property type="entry name" value="Glyco_hydro_2_N"/>
    <property type="match status" value="1"/>
</dbReference>
<protein>
    <submittedName>
        <fullName evidence="10">DUF4982 domain-containing protein</fullName>
    </submittedName>
</protein>
<feature type="domain" description="Glycoside hydrolase family 2 catalytic" evidence="5">
    <location>
        <begin position="343"/>
        <end position="487"/>
    </location>
</feature>
<evidence type="ECO:0000313" key="9">
    <source>
        <dbReference type="EMBL" id="RGE65092.1"/>
    </source>
</evidence>
<dbReference type="InterPro" id="IPR032311">
    <property type="entry name" value="DUF4982"/>
</dbReference>
<keyword evidence="2" id="KW-0378">Hydrolase</keyword>
<name>A0A3E3J192_9FIRM</name>
<evidence type="ECO:0000259" key="7">
    <source>
        <dbReference type="Pfam" id="PF16355"/>
    </source>
</evidence>
<organism evidence="10 12">
    <name type="scientific">Eisenbergiella massiliensis</name>
    <dbReference type="NCBI Taxonomy" id="1720294"/>
    <lineage>
        <taxon>Bacteria</taxon>
        <taxon>Bacillati</taxon>
        <taxon>Bacillota</taxon>
        <taxon>Clostridia</taxon>
        <taxon>Lachnospirales</taxon>
        <taxon>Lachnospiraceae</taxon>
        <taxon>Eisenbergiella</taxon>
    </lineage>
</organism>
<dbReference type="Proteomes" id="UP000261166">
    <property type="component" value="Unassembled WGS sequence"/>
</dbReference>
<keyword evidence="11" id="KW-1185">Reference proteome</keyword>
<dbReference type="SUPFAM" id="SSF49303">
    <property type="entry name" value="beta-Galactosidase/glucuronidase domain"/>
    <property type="match status" value="1"/>
</dbReference>
<feature type="domain" description="Glycoside hydrolase family 2 immunoglobulin-like beta-sandwich" evidence="4">
    <location>
        <begin position="236"/>
        <end position="335"/>
    </location>
</feature>
<dbReference type="SUPFAM" id="SSF51445">
    <property type="entry name" value="(Trans)glycosidases"/>
    <property type="match status" value="1"/>
</dbReference>
<dbReference type="InterPro" id="IPR008979">
    <property type="entry name" value="Galactose-bd-like_sf"/>
</dbReference>
<evidence type="ECO:0000256" key="1">
    <source>
        <dbReference type="ARBA" id="ARBA00007401"/>
    </source>
</evidence>
<dbReference type="AlphaFoldDB" id="A0A3E3J192"/>
<dbReference type="Pfam" id="PF02836">
    <property type="entry name" value="Glyco_hydro_2_C"/>
    <property type="match status" value="1"/>
</dbReference>
<keyword evidence="3" id="KW-0326">Glycosidase</keyword>
<feature type="domain" description="Glycoside hydrolase family 2" evidence="8">
    <location>
        <begin position="731"/>
        <end position="829"/>
    </location>
</feature>
<dbReference type="InterPro" id="IPR006104">
    <property type="entry name" value="Glyco_hydro_2_N"/>
</dbReference>
<dbReference type="InterPro" id="IPR006103">
    <property type="entry name" value="Glyco_hydro_2_cat"/>
</dbReference>
<reference evidence="10 12" key="1">
    <citation type="submission" date="2018-08" db="EMBL/GenBank/DDBJ databases">
        <title>A genome reference for cultivated species of the human gut microbiota.</title>
        <authorList>
            <person name="Zou Y."/>
            <person name="Xue W."/>
            <person name="Luo G."/>
        </authorList>
    </citation>
    <scope>NUCLEOTIDE SEQUENCE [LARGE SCALE GENOMIC DNA]</scope>
    <source>
        <strain evidence="10 12">AF26-4BH</strain>
        <strain evidence="9">TF05-5AC</strain>
    </source>
</reference>
<evidence type="ECO:0000256" key="2">
    <source>
        <dbReference type="ARBA" id="ARBA00022801"/>
    </source>
</evidence>
<dbReference type="Pfam" id="PF00703">
    <property type="entry name" value="Glyco_hydro_2"/>
    <property type="match status" value="1"/>
</dbReference>
<dbReference type="Gene3D" id="3.20.20.80">
    <property type="entry name" value="Glycosidases"/>
    <property type="match status" value="1"/>
</dbReference>
<evidence type="ECO:0000313" key="10">
    <source>
        <dbReference type="EMBL" id="RGE73106.1"/>
    </source>
</evidence>
<feature type="domain" description="DUF4982" evidence="7">
    <location>
        <begin position="660"/>
        <end position="716"/>
    </location>
</feature>
<dbReference type="PANTHER" id="PTHR42732">
    <property type="entry name" value="BETA-GALACTOSIDASE"/>
    <property type="match status" value="1"/>
</dbReference>
<comment type="similarity">
    <text evidence="1">Belongs to the glycosyl hydrolase 2 family.</text>
</comment>
<proteinExistence type="inferred from homology"/>
<dbReference type="InterPro" id="IPR006102">
    <property type="entry name" value="Ig-like_GH2"/>
</dbReference>
<dbReference type="InterPro" id="IPR040605">
    <property type="entry name" value="Glyco_hydro2_dom5"/>
</dbReference>
<evidence type="ECO:0000259" key="5">
    <source>
        <dbReference type="Pfam" id="PF02836"/>
    </source>
</evidence>
<dbReference type="Proteomes" id="UP000260812">
    <property type="component" value="Unassembled WGS sequence"/>
</dbReference>
<dbReference type="Pfam" id="PF18565">
    <property type="entry name" value="Glyco_hydro2_C5"/>
    <property type="match status" value="1"/>
</dbReference>
<comment type="caution">
    <text evidence="10">The sequence shown here is derived from an EMBL/GenBank/DDBJ whole genome shotgun (WGS) entry which is preliminary data.</text>
</comment>
<dbReference type="Gene3D" id="2.60.40.10">
    <property type="entry name" value="Immunoglobulins"/>
    <property type="match status" value="3"/>
</dbReference>
<dbReference type="OrthoDB" id="9762066at2"/>
<gene>
    <name evidence="10" type="ORF">DWY69_06395</name>
    <name evidence="9" type="ORF">DXC51_01845</name>
</gene>
<evidence type="ECO:0000259" key="6">
    <source>
        <dbReference type="Pfam" id="PF02837"/>
    </source>
</evidence>
<dbReference type="SUPFAM" id="SSF49785">
    <property type="entry name" value="Galactose-binding domain-like"/>
    <property type="match status" value="1"/>
</dbReference>
<dbReference type="InterPro" id="IPR017853">
    <property type="entry name" value="GH"/>
</dbReference>
<evidence type="ECO:0000313" key="11">
    <source>
        <dbReference type="Proteomes" id="UP000260812"/>
    </source>
</evidence>
<accession>A0A3E3J192</accession>
<dbReference type="Gene3D" id="2.60.120.260">
    <property type="entry name" value="Galactose-binding domain-like"/>
    <property type="match status" value="1"/>
</dbReference>
<dbReference type="EMBL" id="QVLV01000001">
    <property type="protein sequence ID" value="RGE65092.1"/>
    <property type="molecule type" value="Genomic_DNA"/>
</dbReference>
<dbReference type="PANTHER" id="PTHR42732:SF1">
    <property type="entry name" value="BETA-MANNOSIDASE"/>
    <property type="match status" value="1"/>
</dbReference>
<evidence type="ECO:0000259" key="4">
    <source>
        <dbReference type="Pfam" id="PF00703"/>
    </source>
</evidence>
<dbReference type="InterPro" id="IPR036156">
    <property type="entry name" value="Beta-gal/glucu_dom_sf"/>
</dbReference>
<dbReference type="GO" id="GO:0005975">
    <property type="term" value="P:carbohydrate metabolic process"/>
    <property type="evidence" value="ECO:0007669"/>
    <property type="project" value="InterPro"/>
</dbReference>
<dbReference type="InterPro" id="IPR051913">
    <property type="entry name" value="GH2_Domain-Containing"/>
</dbReference>